<comment type="caution">
    <text evidence="2">The sequence shown here is derived from an EMBL/GenBank/DDBJ whole genome shotgun (WGS) entry which is preliminary data.</text>
</comment>
<evidence type="ECO:0000313" key="2">
    <source>
        <dbReference type="EMBL" id="MDS1272245.1"/>
    </source>
</evidence>
<feature type="region of interest" description="Disordered" evidence="1">
    <location>
        <begin position="1"/>
        <end position="22"/>
    </location>
</feature>
<dbReference type="Gene3D" id="3.40.50.150">
    <property type="entry name" value="Vaccinia Virus protein VP39"/>
    <property type="match status" value="1"/>
</dbReference>
<dbReference type="SUPFAM" id="SSF53335">
    <property type="entry name" value="S-adenosyl-L-methionine-dependent methyltransferases"/>
    <property type="match status" value="1"/>
</dbReference>
<dbReference type="InterPro" id="IPR029063">
    <property type="entry name" value="SAM-dependent_MTases_sf"/>
</dbReference>
<feature type="compositionally biased region" description="Basic residues" evidence="1">
    <location>
        <begin position="66"/>
        <end position="77"/>
    </location>
</feature>
<gene>
    <name evidence="2" type="ORF">RIF23_18305</name>
</gene>
<sequence length="236" mass="26437">MSTPTTASPKKRTFPPPPPRLFGPRSLASLLDLQPEDTVLLLRPDQQLVDSVALRGARPTLVVPPKTKKHNRPKAPHILRPDTVPGPLPLDDAAVQHIIMPTASLAWWREPRWIDELVRVLAPGGSLLIGANHRLRTPWRRATTLTSSGARRRLTTAGLHVAHTYGVRSSLRELRFLVPLDHPGARRWFFTSAYPSPTARHARLTTLLTRLPRTGLDRAYFPQLLLHAQRPYDAPC</sequence>
<evidence type="ECO:0000256" key="1">
    <source>
        <dbReference type="SAM" id="MobiDB-lite"/>
    </source>
</evidence>
<feature type="region of interest" description="Disordered" evidence="1">
    <location>
        <begin position="63"/>
        <end position="85"/>
    </location>
</feature>
<dbReference type="RefSeq" id="WP_310913817.1">
    <property type="nucleotide sequence ID" value="NZ_JAVLVT010000010.1"/>
</dbReference>
<evidence type="ECO:0000313" key="3">
    <source>
        <dbReference type="Proteomes" id="UP001250214"/>
    </source>
</evidence>
<protein>
    <recommendedName>
        <fullName evidence="4">Methyltransferase family protein</fullName>
    </recommendedName>
</protein>
<reference evidence="3" key="1">
    <citation type="submission" date="2023-07" db="EMBL/GenBank/DDBJ databases">
        <title>Novel species in the genus Lipingzhangella isolated from Sambhar Salt Lake.</title>
        <authorList>
            <person name="Jiya N."/>
            <person name="Kajale S."/>
            <person name="Sharma A."/>
        </authorList>
    </citation>
    <scope>NUCLEOTIDE SEQUENCE [LARGE SCALE GENOMIC DNA]</scope>
    <source>
        <strain evidence="3">LS1_29</strain>
    </source>
</reference>
<name>A0ABU2HA95_9ACTN</name>
<evidence type="ECO:0008006" key="4">
    <source>
        <dbReference type="Google" id="ProtNLM"/>
    </source>
</evidence>
<proteinExistence type="predicted"/>
<organism evidence="2 3">
    <name type="scientific">Lipingzhangella rawalii</name>
    <dbReference type="NCBI Taxonomy" id="2055835"/>
    <lineage>
        <taxon>Bacteria</taxon>
        <taxon>Bacillati</taxon>
        <taxon>Actinomycetota</taxon>
        <taxon>Actinomycetes</taxon>
        <taxon>Streptosporangiales</taxon>
        <taxon>Nocardiopsidaceae</taxon>
        <taxon>Lipingzhangella</taxon>
    </lineage>
</organism>
<dbReference type="Proteomes" id="UP001250214">
    <property type="component" value="Unassembled WGS sequence"/>
</dbReference>
<accession>A0ABU2HA95</accession>
<keyword evidence="3" id="KW-1185">Reference proteome</keyword>
<dbReference type="EMBL" id="JAVLVT010000010">
    <property type="protein sequence ID" value="MDS1272245.1"/>
    <property type="molecule type" value="Genomic_DNA"/>
</dbReference>